<organism evidence="2 3">
    <name type="scientific">Streptomyces capoamus</name>
    <dbReference type="NCBI Taxonomy" id="68183"/>
    <lineage>
        <taxon>Bacteria</taxon>
        <taxon>Bacillati</taxon>
        <taxon>Actinomycetota</taxon>
        <taxon>Actinomycetes</taxon>
        <taxon>Kitasatosporales</taxon>
        <taxon>Streptomycetaceae</taxon>
        <taxon>Streptomyces</taxon>
    </lineage>
</organism>
<protein>
    <recommendedName>
        <fullName evidence="4">DUF1524 domain-containing protein</fullName>
    </recommendedName>
</protein>
<accession>A0A919F3R7</accession>
<evidence type="ECO:0008006" key="4">
    <source>
        <dbReference type="Google" id="ProtNLM"/>
    </source>
</evidence>
<dbReference type="EMBL" id="BNBF01000041">
    <property type="protein sequence ID" value="GHG76294.1"/>
    <property type="molecule type" value="Genomic_DNA"/>
</dbReference>
<feature type="compositionally biased region" description="Basic and acidic residues" evidence="1">
    <location>
        <begin position="77"/>
        <end position="92"/>
    </location>
</feature>
<feature type="region of interest" description="Disordered" evidence="1">
    <location>
        <begin position="77"/>
        <end position="155"/>
    </location>
</feature>
<gene>
    <name evidence="2" type="ORF">GCM10018980_74120</name>
</gene>
<evidence type="ECO:0000256" key="1">
    <source>
        <dbReference type="SAM" id="MobiDB-lite"/>
    </source>
</evidence>
<evidence type="ECO:0000313" key="2">
    <source>
        <dbReference type="EMBL" id="GHG76294.1"/>
    </source>
</evidence>
<comment type="caution">
    <text evidence="2">The sequence shown here is derived from an EMBL/GenBank/DDBJ whole genome shotgun (WGS) entry which is preliminary data.</text>
</comment>
<dbReference type="Proteomes" id="UP000619355">
    <property type="component" value="Unassembled WGS sequence"/>
</dbReference>
<keyword evidence="3" id="KW-1185">Reference proteome</keyword>
<evidence type="ECO:0000313" key="3">
    <source>
        <dbReference type="Proteomes" id="UP000619355"/>
    </source>
</evidence>
<proteinExistence type="predicted"/>
<sequence>MPSGPTSGARSTSSIRQPDQIVPRWLPLTISHSLCYDDRYINGPSGLDIDHLIPLAEAWDSGASTWTVTEREAYANDLGDDRAQDRARDAHGGLRPHRRTGQGGGGEAEAEKAACMPSLGRPCGAAPVQYGPWEPARVRHPPSPHARRDARRRPS</sequence>
<reference evidence="3" key="1">
    <citation type="journal article" date="2019" name="Int. J. Syst. Evol. Microbiol.">
        <title>The Global Catalogue of Microorganisms (GCM) 10K type strain sequencing project: providing services to taxonomists for standard genome sequencing and annotation.</title>
        <authorList>
            <consortium name="The Broad Institute Genomics Platform"/>
            <consortium name="The Broad Institute Genome Sequencing Center for Infectious Disease"/>
            <person name="Wu L."/>
            <person name="Ma J."/>
        </authorList>
    </citation>
    <scope>NUCLEOTIDE SEQUENCE [LARGE SCALE GENOMIC DNA]</scope>
    <source>
        <strain evidence="3">JCM 4253</strain>
    </source>
</reference>
<name>A0A919F3R7_9ACTN</name>
<dbReference type="AlphaFoldDB" id="A0A919F3R7"/>